<keyword evidence="1" id="KW-0175">Coiled coil</keyword>
<protein>
    <submittedName>
        <fullName evidence="3">Uncharacterized protein</fullName>
    </submittedName>
</protein>
<gene>
    <name evidence="3" type="ORF">EYF80_040962</name>
</gene>
<dbReference type="Proteomes" id="UP000314294">
    <property type="component" value="Unassembled WGS sequence"/>
</dbReference>
<name>A0A4Z2G5J8_9TELE</name>
<dbReference type="EMBL" id="SRLO01000680">
    <property type="protein sequence ID" value="TNN48838.1"/>
    <property type="molecule type" value="Genomic_DNA"/>
</dbReference>
<proteinExistence type="predicted"/>
<evidence type="ECO:0000313" key="4">
    <source>
        <dbReference type="Proteomes" id="UP000314294"/>
    </source>
</evidence>
<feature type="compositionally biased region" description="Polar residues" evidence="2">
    <location>
        <begin position="1"/>
        <end position="14"/>
    </location>
</feature>
<sequence length="126" mass="14739">MDQVQEPLQTSGPIENSGRRDVSGAEARSGPPRPPPRAHMEFRIKELHNRHFLLQKMQRFRKKVEENGTAEGMTCEDQRCELEAIQEELEELLRRKEEMEAQRRPFKLGANKGSLSSWHRDNIIYI</sequence>
<evidence type="ECO:0000256" key="2">
    <source>
        <dbReference type="SAM" id="MobiDB-lite"/>
    </source>
</evidence>
<comment type="caution">
    <text evidence="3">The sequence shown here is derived from an EMBL/GenBank/DDBJ whole genome shotgun (WGS) entry which is preliminary data.</text>
</comment>
<feature type="region of interest" description="Disordered" evidence="2">
    <location>
        <begin position="1"/>
        <end position="38"/>
    </location>
</feature>
<dbReference type="OrthoDB" id="4713066at2759"/>
<evidence type="ECO:0000256" key="1">
    <source>
        <dbReference type="SAM" id="Coils"/>
    </source>
</evidence>
<feature type="coiled-coil region" evidence="1">
    <location>
        <begin position="75"/>
        <end position="102"/>
    </location>
</feature>
<reference evidence="3 4" key="1">
    <citation type="submission" date="2019-03" db="EMBL/GenBank/DDBJ databases">
        <title>First draft genome of Liparis tanakae, snailfish: a comprehensive survey of snailfish specific genes.</title>
        <authorList>
            <person name="Kim W."/>
            <person name="Song I."/>
            <person name="Jeong J.-H."/>
            <person name="Kim D."/>
            <person name="Kim S."/>
            <person name="Ryu S."/>
            <person name="Song J.Y."/>
            <person name="Lee S.K."/>
        </authorList>
    </citation>
    <scope>NUCLEOTIDE SEQUENCE [LARGE SCALE GENOMIC DNA]</scope>
    <source>
        <tissue evidence="3">Muscle</tissue>
    </source>
</reference>
<keyword evidence="4" id="KW-1185">Reference proteome</keyword>
<accession>A0A4Z2G5J8</accession>
<dbReference type="AlphaFoldDB" id="A0A4Z2G5J8"/>
<organism evidence="3 4">
    <name type="scientific">Liparis tanakae</name>
    <name type="common">Tanaka's snailfish</name>
    <dbReference type="NCBI Taxonomy" id="230148"/>
    <lineage>
        <taxon>Eukaryota</taxon>
        <taxon>Metazoa</taxon>
        <taxon>Chordata</taxon>
        <taxon>Craniata</taxon>
        <taxon>Vertebrata</taxon>
        <taxon>Euteleostomi</taxon>
        <taxon>Actinopterygii</taxon>
        <taxon>Neopterygii</taxon>
        <taxon>Teleostei</taxon>
        <taxon>Neoteleostei</taxon>
        <taxon>Acanthomorphata</taxon>
        <taxon>Eupercaria</taxon>
        <taxon>Perciformes</taxon>
        <taxon>Cottioidei</taxon>
        <taxon>Cottales</taxon>
        <taxon>Liparidae</taxon>
        <taxon>Liparis</taxon>
    </lineage>
</organism>
<evidence type="ECO:0000313" key="3">
    <source>
        <dbReference type="EMBL" id="TNN48838.1"/>
    </source>
</evidence>